<dbReference type="AlphaFoldDB" id="A0A2N7WGG9"/>
<gene>
    <name evidence="7" type="ORF">C0Z19_01090</name>
</gene>
<keyword evidence="8" id="KW-1185">Reference proteome</keyword>
<feature type="transmembrane region" description="Helical" evidence="6">
    <location>
        <begin position="316"/>
        <end position="349"/>
    </location>
</feature>
<feature type="transmembrane region" description="Helical" evidence="6">
    <location>
        <begin position="43"/>
        <end position="61"/>
    </location>
</feature>
<dbReference type="PANTHER" id="PTHR21716:SF61">
    <property type="entry name" value="BLR8064 PROTEIN"/>
    <property type="match status" value="1"/>
</dbReference>
<evidence type="ECO:0000256" key="1">
    <source>
        <dbReference type="ARBA" id="ARBA00004141"/>
    </source>
</evidence>
<name>A0A2N7WGG9_9BURK</name>
<dbReference type="InterPro" id="IPR002549">
    <property type="entry name" value="AI-2E-like"/>
</dbReference>
<dbReference type="Proteomes" id="UP000235347">
    <property type="component" value="Unassembled WGS sequence"/>
</dbReference>
<feature type="transmembrane region" description="Helical" evidence="6">
    <location>
        <begin position="20"/>
        <end position="37"/>
    </location>
</feature>
<reference evidence="7 8" key="1">
    <citation type="submission" date="2018-01" db="EMBL/GenBank/DDBJ databases">
        <title>Whole genome analyses suggest that Burkholderia sensu lato contains two further novel genera in the rhizoxinica-symbiotica group Mycetohabitans gen. nov., and Trinickia gen. nov.: implications for the evolution of diazotrophy and nodulation in the Burkholderiaceae.</title>
        <authorList>
            <person name="Estrada-de los Santos P."/>
            <person name="Palmer M."/>
            <person name="Chavez-Ramirez B."/>
            <person name="Beukes C."/>
            <person name="Steenkamp E.T."/>
            <person name="Hirsch A.M."/>
            <person name="Manyaka P."/>
            <person name="Maluk M."/>
            <person name="Lafos M."/>
            <person name="Crook M."/>
            <person name="Gross E."/>
            <person name="Simon M.F."/>
            <person name="Bueno dos Reis Junior F."/>
            <person name="Poole P.S."/>
            <person name="Venter S.N."/>
            <person name="James E.K."/>
        </authorList>
    </citation>
    <scope>NUCLEOTIDE SEQUENCE [LARGE SCALE GENOMIC DNA]</scope>
    <source>
        <strain evidence="7 8">GP25-8</strain>
    </source>
</reference>
<comment type="caution">
    <text evidence="7">The sequence shown here is derived from an EMBL/GenBank/DDBJ whole genome shotgun (WGS) entry which is preliminary data.</text>
</comment>
<dbReference type="EMBL" id="PNYB01000001">
    <property type="protein sequence ID" value="PMS28566.1"/>
    <property type="molecule type" value="Genomic_DNA"/>
</dbReference>
<comment type="subcellular location">
    <subcellularLocation>
        <location evidence="1">Membrane</location>
        <topology evidence="1">Multi-pass membrane protein</topology>
    </subcellularLocation>
</comment>
<feature type="transmembrane region" description="Helical" evidence="6">
    <location>
        <begin position="284"/>
        <end position="304"/>
    </location>
</feature>
<comment type="similarity">
    <text evidence="2">Belongs to the autoinducer-2 exporter (AI-2E) (TC 2.A.86) family.</text>
</comment>
<keyword evidence="4 6" id="KW-1133">Transmembrane helix</keyword>
<evidence type="ECO:0000313" key="7">
    <source>
        <dbReference type="EMBL" id="PMS28566.1"/>
    </source>
</evidence>
<dbReference type="Pfam" id="PF01594">
    <property type="entry name" value="AI-2E_transport"/>
    <property type="match status" value="1"/>
</dbReference>
<feature type="transmembrane region" description="Helical" evidence="6">
    <location>
        <begin position="223"/>
        <end position="242"/>
    </location>
</feature>
<feature type="transmembrane region" description="Helical" evidence="6">
    <location>
        <begin position="254"/>
        <end position="277"/>
    </location>
</feature>
<dbReference type="PANTHER" id="PTHR21716">
    <property type="entry name" value="TRANSMEMBRANE PROTEIN"/>
    <property type="match status" value="1"/>
</dbReference>
<evidence type="ECO:0000256" key="3">
    <source>
        <dbReference type="ARBA" id="ARBA00022692"/>
    </source>
</evidence>
<accession>A0A2N7WGG9</accession>
<evidence type="ECO:0000256" key="2">
    <source>
        <dbReference type="ARBA" id="ARBA00009773"/>
    </source>
</evidence>
<keyword evidence="5 6" id="KW-0472">Membrane</keyword>
<proteinExistence type="inferred from homology"/>
<evidence type="ECO:0000313" key="8">
    <source>
        <dbReference type="Proteomes" id="UP000235347"/>
    </source>
</evidence>
<protein>
    <submittedName>
        <fullName evidence="7">AI-2E family transporter</fullName>
    </submittedName>
</protein>
<organism evidence="7 8">
    <name type="scientific">Trinickia soli</name>
    <dbReference type="NCBI Taxonomy" id="380675"/>
    <lineage>
        <taxon>Bacteria</taxon>
        <taxon>Pseudomonadati</taxon>
        <taxon>Pseudomonadota</taxon>
        <taxon>Betaproteobacteria</taxon>
        <taxon>Burkholderiales</taxon>
        <taxon>Burkholderiaceae</taxon>
        <taxon>Trinickia</taxon>
    </lineage>
</organism>
<keyword evidence="3 6" id="KW-0812">Transmembrane</keyword>
<evidence type="ECO:0000256" key="6">
    <source>
        <dbReference type="SAM" id="Phobius"/>
    </source>
</evidence>
<dbReference type="GO" id="GO:0016020">
    <property type="term" value="C:membrane"/>
    <property type="evidence" value="ECO:0007669"/>
    <property type="project" value="UniProtKB-SubCell"/>
</dbReference>
<feature type="transmembrane region" description="Helical" evidence="6">
    <location>
        <begin position="167"/>
        <end position="186"/>
    </location>
</feature>
<feature type="transmembrane region" description="Helical" evidence="6">
    <location>
        <begin position="73"/>
        <end position="94"/>
    </location>
</feature>
<evidence type="ECO:0000256" key="5">
    <source>
        <dbReference type="ARBA" id="ARBA00023136"/>
    </source>
</evidence>
<sequence length="355" mass="37733">MPPSPFATKDAADGKRTQRIATWVLYTVLVALAIWIIRSFIPAIVWALVIAIVVWPLLQRLSSPKQSAARASVVALLLTTVVGLFVVLPFALLVTQVLREAHQLIHWIRDVAETGFAVPPFVAHLPFGNQITAWWQTNLARPLEGSPAMDALRGGHVATAGRHVGSLALKGIVHFGFMLLALFVLLRSGPRLAEQALKAVRRVFGADGTHLVIRMTAAVRATVTGLVVVGLGEGVLIGAAYFATGLPHAAELGLITAVAAMLPFCAPIAFGGAALWLFSQNQMVGAFAVLATGGVVVFIAEHFVRPGIIGSSTRLPFLLVLFGILGGAETFGLVGLFIGPALMTVLTLLWREAMR</sequence>
<dbReference type="RefSeq" id="WP_102608154.1">
    <property type="nucleotide sequence ID" value="NZ_CADIKD010000006.1"/>
</dbReference>
<evidence type="ECO:0000256" key="4">
    <source>
        <dbReference type="ARBA" id="ARBA00022989"/>
    </source>
</evidence>